<dbReference type="Proteomes" id="UP001058974">
    <property type="component" value="Chromosome 5"/>
</dbReference>
<evidence type="ECO:0000259" key="1">
    <source>
        <dbReference type="Pfam" id="PF22780"/>
    </source>
</evidence>
<feature type="domain" description="RsdA/BaiN/AoA(So)-like insert" evidence="1">
    <location>
        <begin position="64"/>
        <end position="133"/>
    </location>
</feature>
<dbReference type="PANTHER" id="PTHR42887">
    <property type="entry name" value="OS12G0638800 PROTEIN"/>
    <property type="match status" value="1"/>
</dbReference>
<reference evidence="2 3" key="1">
    <citation type="journal article" date="2022" name="Nat. Genet.">
        <title>Improved pea reference genome and pan-genome highlight genomic features and evolutionary characteristics.</title>
        <authorList>
            <person name="Yang T."/>
            <person name="Liu R."/>
            <person name="Luo Y."/>
            <person name="Hu S."/>
            <person name="Wang D."/>
            <person name="Wang C."/>
            <person name="Pandey M.K."/>
            <person name="Ge S."/>
            <person name="Xu Q."/>
            <person name="Li N."/>
            <person name="Li G."/>
            <person name="Huang Y."/>
            <person name="Saxena R.K."/>
            <person name="Ji Y."/>
            <person name="Li M."/>
            <person name="Yan X."/>
            <person name="He Y."/>
            <person name="Liu Y."/>
            <person name="Wang X."/>
            <person name="Xiang C."/>
            <person name="Varshney R.K."/>
            <person name="Ding H."/>
            <person name="Gao S."/>
            <person name="Zong X."/>
        </authorList>
    </citation>
    <scope>NUCLEOTIDE SEQUENCE [LARGE SCALE GENOMIC DNA]</scope>
    <source>
        <strain evidence="2 3">cv. Zhongwan 6</strain>
    </source>
</reference>
<dbReference type="EMBL" id="JAMSHJ010000005">
    <property type="protein sequence ID" value="KAI5410871.1"/>
    <property type="molecule type" value="Genomic_DNA"/>
</dbReference>
<keyword evidence="3" id="KW-1185">Reference proteome</keyword>
<organism evidence="2 3">
    <name type="scientific">Pisum sativum</name>
    <name type="common">Garden pea</name>
    <name type="synonym">Lathyrus oleraceus</name>
    <dbReference type="NCBI Taxonomy" id="3888"/>
    <lineage>
        <taxon>Eukaryota</taxon>
        <taxon>Viridiplantae</taxon>
        <taxon>Streptophyta</taxon>
        <taxon>Embryophyta</taxon>
        <taxon>Tracheophyta</taxon>
        <taxon>Spermatophyta</taxon>
        <taxon>Magnoliopsida</taxon>
        <taxon>eudicotyledons</taxon>
        <taxon>Gunneridae</taxon>
        <taxon>Pentapetalae</taxon>
        <taxon>rosids</taxon>
        <taxon>fabids</taxon>
        <taxon>Fabales</taxon>
        <taxon>Fabaceae</taxon>
        <taxon>Papilionoideae</taxon>
        <taxon>50 kb inversion clade</taxon>
        <taxon>NPAAA clade</taxon>
        <taxon>Hologalegina</taxon>
        <taxon>IRL clade</taxon>
        <taxon>Fabeae</taxon>
        <taxon>Lathyrus</taxon>
    </lineage>
</organism>
<dbReference type="Gramene" id="Psat05G0613300-T3">
    <property type="protein sequence ID" value="KAI5410871.1"/>
    <property type="gene ID" value="KIW84_056133"/>
</dbReference>
<comment type="caution">
    <text evidence="2">The sequence shown here is derived from an EMBL/GenBank/DDBJ whole genome shotgun (WGS) entry which is preliminary data.</text>
</comment>
<dbReference type="PANTHER" id="PTHR42887:SF2">
    <property type="entry name" value="OS12G0638800 PROTEIN"/>
    <property type="match status" value="1"/>
</dbReference>
<sequence length="138" mass="15184">MQTKKNVTAVSVSSGGKFLLEIKQLPAGSTEHVEVDYLLIASGSNRQGYELASQLGHSIVEPMPSLFTFKIEDLRLRELSGVTFPKVKVRLKLDSLQKNIPQLTQVGPMLVTHWGLSGPAILRLSAWGARFLFSSGYK</sequence>
<dbReference type="InterPro" id="IPR036188">
    <property type="entry name" value="FAD/NAD-bd_sf"/>
</dbReference>
<feature type="non-terminal residue" evidence="2">
    <location>
        <position position="138"/>
    </location>
</feature>
<accession>A0A9D5AKN9</accession>
<proteinExistence type="predicted"/>
<protein>
    <recommendedName>
        <fullName evidence="1">RsdA/BaiN/AoA(So)-like insert domain-containing protein</fullName>
    </recommendedName>
</protein>
<name>A0A9D5AKN9_PEA</name>
<dbReference type="Gene3D" id="2.40.30.10">
    <property type="entry name" value="Translation factors"/>
    <property type="match status" value="1"/>
</dbReference>
<dbReference type="InterPro" id="IPR004792">
    <property type="entry name" value="BaiN-like"/>
</dbReference>
<evidence type="ECO:0000313" key="2">
    <source>
        <dbReference type="EMBL" id="KAI5410871.1"/>
    </source>
</evidence>
<dbReference type="Gene3D" id="3.50.50.60">
    <property type="entry name" value="FAD/NAD(P)-binding domain"/>
    <property type="match status" value="1"/>
</dbReference>
<dbReference type="AlphaFoldDB" id="A0A9D5AKN9"/>
<dbReference type="InterPro" id="IPR055178">
    <property type="entry name" value="RsdA/BaiN/AoA(So)-like_dom"/>
</dbReference>
<evidence type="ECO:0000313" key="3">
    <source>
        <dbReference type="Proteomes" id="UP001058974"/>
    </source>
</evidence>
<dbReference type="Pfam" id="PF22780">
    <property type="entry name" value="HI0933_like_1st"/>
    <property type="match status" value="1"/>
</dbReference>
<gene>
    <name evidence="2" type="ORF">KIW84_056133</name>
</gene>
<dbReference type="SUPFAM" id="SSF160996">
    <property type="entry name" value="HI0933 insert domain-like"/>
    <property type="match status" value="1"/>
</dbReference>